<dbReference type="Pfam" id="PF13419">
    <property type="entry name" value="HAD_2"/>
    <property type="match status" value="1"/>
</dbReference>
<dbReference type="Gene3D" id="3.40.50.1000">
    <property type="entry name" value="HAD superfamily/HAD-like"/>
    <property type="match status" value="1"/>
</dbReference>
<dbReference type="NCBIfam" id="TIGR01509">
    <property type="entry name" value="HAD-SF-IA-v3"/>
    <property type="match status" value="1"/>
</dbReference>
<gene>
    <name evidence="1" type="ORF">EDC56_2702</name>
</gene>
<dbReference type="AlphaFoldDB" id="A0A3N2DJX5"/>
<dbReference type="SFLD" id="SFLDG01135">
    <property type="entry name" value="C1.5.6:_HAD__Beta-PGM__Phospha"/>
    <property type="match status" value="1"/>
</dbReference>
<dbReference type="Gene3D" id="1.10.150.240">
    <property type="entry name" value="Putative phosphatase, domain 2"/>
    <property type="match status" value="1"/>
</dbReference>
<dbReference type="SUPFAM" id="SSF56784">
    <property type="entry name" value="HAD-like"/>
    <property type="match status" value="1"/>
</dbReference>
<dbReference type="InterPro" id="IPR050155">
    <property type="entry name" value="HAD-like_hydrolase_sf"/>
</dbReference>
<dbReference type="SFLD" id="SFLDS00003">
    <property type="entry name" value="Haloacid_Dehalogenase"/>
    <property type="match status" value="1"/>
</dbReference>
<dbReference type="NCBIfam" id="TIGR01549">
    <property type="entry name" value="HAD-SF-IA-v1"/>
    <property type="match status" value="1"/>
</dbReference>
<proteinExistence type="predicted"/>
<protein>
    <submittedName>
        <fullName evidence="1">Phosphoglycolate phosphatase</fullName>
    </submittedName>
</protein>
<dbReference type="OrthoDB" id="9782449at2"/>
<dbReference type="InterPro" id="IPR006439">
    <property type="entry name" value="HAD-SF_hydro_IA"/>
</dbReference>
<dbReference type="GO" id="GO:0006281">
    <property type="term" value="P:DNA repair"/>
    <property type="evidence" value="ECO:0007669"/>
    <property type="project" value="TreeGrafter"/>
</dbReference>
<name>A0A3N2DJX5_9GAMM</name>
<accession>A0A3N2DJX5</accession>
<dbReference type="Proteomes" id="UP000275394">
    <property type="component" value="Unassembled WGS sequence"/>
</dbReference>
<dbReference type="InterPro" id="IPR023198">
    <property type="entry name" value="PGP-like_dom2"/>
</dbReference>
<comment type="caution">
    <text evidence="1">The sequence shown here is derived from an EMBL/GenBank/DDBJ whole genome shotgun (WGS) entry which is preliminary data.</text>
</comment>
<evidence type="ECO:0000313" key="1">
    <source>
        <dbReference type="EMBL" id="ROS00068.1"/>
    </source>
</evidence>
<sequence length="221" mass="24187">MLYIFDWDGALIDSADKIVCAMQAAINQLGLPVITDDEIKAIIGLGLPEAIAVLYPAERLEAREELARHYSLECAMIDENGLCDVFPEVREGLGWLLEQGYTLAVATGKTRKGLDRMLRNHNMSHYFSATRCVDETASKPDPKMLLELLEELGVPAVQAVMVGDTEYDLAMAKAAGIKSLGVSYGVHPVKRLLSCSPLAVVDKFSEVVGYEISCDRCCMAE</sequence>
<dbReference type="InterPro" id="IPR036412">
    <property type="entry name" value="HAD-like_sf"/>
</dbReference>
<organism evidence="1 2">
    <name type="scientific">Sinobacterium caligoides</name>
    <dbReference type="NCBI Taxonomy" id="933926"/>
    <lineage>
        <taxon>Bacteria</taxon>
        <taxon>Pseudomonadati</taxon>
        <taxon>Pseudomonadota</taxon>
        <taxon>Gammaproteobacteria</taxon>
        <taxon>Cellvibrionales</taxon>
        <taxon>Spongiibacteraceae</taxon>
        <taxon>Sinobacterium</taxon>
    </lineage>
</organism>
<dbReference type="RefSeq" id="WP_123713057.1">
    <property type="nucleotide sequence ID" value="NZ_RKHR01000005.1"/>
</dbReference>
<dbReference type="InterPro" id="IPR023214">
    <property type="entry name" value="HAD_sf"/>
</dbReference>
<keyword evidence="2" id="KW-1185">Reference proteome</keyword>
<dbReference type="SFLD" id="SFLDG01129">
    <property type="entry name" value="C1.5:_HAD__Beta-PGM__Phosphata"/>
    <property type="match status" value="1"/>
</dbReference>
<dbReference type="GO" id="GO:0008967">
    <property type="term" value="F:phosphoglycolate phosphatase activity"/>
    <property type="evidence" value="ECO:0007669"/>
    <property type="project" value="TreeGrafter"/>
</dbReference>
<reference evidence="1 2" key="1">
    <citation type="submission" date="2018-11" db="EMBL/GenBank/DDBJ databases">
        <title>Genomic Encyclopedia of Type Strains, Phase IV (KMG-IV): sequencing the most valuable type-strain genomes for metagenomic binning, comparative biology and taxonomic classification.</title>
        <authorList>
            <person name="Goeker M."/>
        </authorList>
    </citation>
    <scope>NUCLEOTIDE SEQUENCE [LARGE SCALE GENOMIC DNA]</scope>
    <source>
        <strain evidence="1 2">DSM 100316</strain>
    </source>
</reference>
<evidence type="ECO:0000313" key="2">
    <source>
        <dbReference type="Proteomes" id="UP000275394"/>
    </source>
</evidence>
<dbReference type="EMBL" id="RKHR01000005">
    <property type="protein sequence ID" value="ROS00068.1"/>
    <property type="molecule type" value="Genomic_DNA"/>
</dbReference>
<dbReference type="PANTHER" id="PTHR43434">
    <property type="entry name" value="PHOSPHOGLYCOLATE PHOSPHATASE"/>
    <property type="match status" value="1"/>
</dbReference>
<dbReference type="InterPro" id="IPR041492">
    <property type="entry name" value="HAD_2"/>
</dbReference>
<dbReference type="PANTHER" id="PTHR43434:SF24">
    <property type="entry name" value="HYDROLASE-RELATED"/>
    <property type="match status" value="1"/>
</dbReference>
<dbReference type="GO" id="GO:0005829">
    <property type="term" value="C:cytosol"/>
    <property type="evidence" value="ECO:0007669"/>
    <property type="project" value="TreeGrafter"/>
</dbReference>